<dbReference type="Pfam" id="PF00684">
    <property type="entry name" value="DnaJ_CXXCXGXG"/>
    <property type="match status" value="1"/>
</dbReference>
<keyword evidence="2" id="KW-0677">Repeat</keyword>
<evidence type="ECO:0000313" key="10">
    <source>
        <dbReference type="EMBL" id="EGR28240.1"/>
    </source>
</evidence>
<dbReference type="PROSITE" id="PS51188">
    <property type="entry name" value="ZF_CR"/>
    <property type="match status" value="1"/>
</dbReference>
<evidence type="ECO:0000313" key="11">
    <source>
        <dbReference type="Proteomes" id="UP000008983"/>
    </source>
</evidence>
<dbReference type="InParanoid" id="G0R2R8"/>
<dbReference type="SMART" id="SM00271">
    <property type="entry name" value="DnaJ"/>
    <property type="match status" value="1"/>
</dbReference>
<dbReference type="AlphaFoldDB" id="G0R2R8"/>
<dbReference type="PROSITE" id="PS00636">
    <property type="entry name" value="DNAJ_1"/>
    <property type="match status" value="1"/>
</dbReference>
<dbReference type="OMA" id="LWGSIKN"/>
<keyword evidence="4 6" id="KW-0862">Zinc</keyword>
<accession>G0R2R8</accession>
<dbReference type="InterPro" id="IPR018253">
    <property type="entry name" value="DnaJ_domain_CS"/>
</dbReference>
<evidence type="ECO:0000256" key="1">
    <source>
        <dbReference type="ARBA" id="ARBA00022723"/>
    </source>
</evidence>
<dbReference type="PANTHER" id="PTHR43096">
    <property type="entry name" value="DNAJ HOMOLOG 1, MITOCHONDRIAL-RELATED"/>
    <property type="match status" value="1"/>
</dbReference>
<dbReference type="InterPro" id="IPR001623">
    <property type="entry name" value="DnaJ_domain"/>
</dbReference>
<proteinExistence type="predicted"/>
<feature type="domain" description="CR-type" evidence="9">
    <location>
        <begin position="150"/>
        <end position="228"/>
    </location>
</feature>
<dbReference type="Pfam" id="PF00226">
    <property type="entry name" value="DnaJ"/>
    <property type="match status" value="1"/>
</dbReference>
<gene>
    <name evidence="10" type="ORF">IMG5_180800</name>
</gene>
<evidence type="ECO:0000259" key="9">
    <source>
        <dbReference type="PROSITE" id="PS51188"/>
    </source>
</evidence>
<evidence type="ECO:0000256" key="7">
    <source>
        <dbReference type="SAM" id="MobiDB-lite"/>
    </source>
</evidence>
<dbReference type="CDD" id="cd06257">
    <property type="entry name" value="DnaJ"/>
    <property type="match status" value="1"/>
</dbReference>
<dbReference type="Pfam" id="PF01556">
    <property type="entry name" value="DnaJ_C"/>
    <property type="match status" value="1"/>
</dbReference>
<dbReference type="EMBL" id="GL984280">
    <property type="protein sequence ID" value="EGR28240.1"/>
    <property type="molecule type" value="Genomic_DNA"/>
</dbReference>
<reference evidence="10 11" key="1">
    <citation type="submission" date="2011-07" db="EMBL/GenBank/DDBJ databases">
        <authorList>
            <person name="Coyne R."/>
            <person name="Brami D."/>
            <person name="Johnson J."/>
            <person name="Hostetler J."/>
            <person name="Hannick L."/>
            <person name="Clark T."/>
            <person name="Cassidy-Hanley D."/>
            <person name="Inman J."/>
        </authorList>
    </citation>
    <scope>NUCLEOTIDE SEQUENCE [LARGE SCALE GENOMIC DNA]</scope>
    <source>
        <strain evidence="10 11">G5</strain>
    </source>
</reference>
<dbReference type="GeneID" id="14904313"/>
<dbReference type="GO" id="GO:0031072">
    <property type="term" value="F:heat shock protein binding"/>
    <property type="evidence" value="ECO:0007669"/>
    <property type="project" value="InterPro"/>
</dbReference>
<dbReference type="OrthoDB" id="10256793at2759"/>
<organism evidence="10 11">
    <name type="scientific">Ichthyophthirius multifiliis</name>
    <name type="common">White spot disease agent</name>
    <name type="synonym">Ich</name>
    <dbReference type="NCBI Taxonomy" id="5932"/>
    <lineage>
        <taxon>Eukaryota</taxon>
        <taxon>Sar</taxon>
        <taxon>Alveolata</taxon>
        <taxon>Ciliophora</taxon>
        <taxon>Intramacronucleata</taxon>
        <taxon>Oligohymenophorea</taxon>
        <taxon>Hymenostomatida</taxon>
        <taxon>Ophryoglenina</taxon>
        <taxon>Ichthyophthirius</taxon>
    </lineage>
</organism>
<keyword evidence="3 6" id="KW-0863">Zinc-finger</keyword>
<dbReference type="SUPFAM" id="SSF49493">
    <property type="entry name" value="HSP40/DnaJ peptide-binding domain"/>
    <property type="match status" value="1"/>
</dbReference>
<dbReference type="STRING" id="857967.G0R2R8"/>
<feature type="domain" description="J" evidence="8">
    <location>
        <begin position="16"/>
        <end position="80"/>
    </location>
</feature>
<feature type="region of interest" description="Disordered" evidence="7">
    <location>
        <begin position="275"/>
        <end position="301"/>
    </location>
</feature>
<dbReference type="SUPFAM" id="SSF57938">
    <property type="entry name" value="DnaJ/Hsp40 cysteine-rich domain"/>
    <property type="match status" value="1"/>
</dbReference>
<evidence type="ECO:0000256" key="2">
    <source>
        <dbReference type="ARBA" id="ARBA00022737"/>
    </source>
</evidence>
<dbReference type="GO" id="GO:0051082">
    <property type="term" value="F:unfolded protein binding"/>
    <property type="evidence" value="ECO:0007669"/>
    <property type="project" value="InterPro"/>
</dbReference>
<dbReference type="RefSeq" id="XP_004027585.1">
    <property type="nucleotide sequence ID" value="XM_004027536.1"/>
</dbReference>
<dbReference type="InterPro" id="IPR002939">
    <property type="entry name" value="DnaJ_C"/>
</dbReference>
<evidence type="ECO:0000256" key="4">
    <source>
        <dbReference type="ARBA" id="ARBA00022833"/>
    </source>
</evidence>
<protein>
    <recommendedName>
        <fullName evidence="12">J domain-containing protein</fullName>
    </recommendedName>
</protein>
<feature type="zinc finger region" description="CR-type" evidence="6">
    <location>
        <begin position="150"/>
        <end position="228"/>
    </location>
</feature>
<name>G0R2R8_ICHMU</name>
<dbReference type="GO" id="GO:0008270">
    <property type="term" value="F:zinc ion binding"/>
    <property type="evidence" value="ECO:0007669"/>
    <property type="project" value="UniProtKB-KW"/>
</dbReference>
<dbReference type="PROSITE" id="PS50076">
    <property type="entry name" value="DNAJ_2"/>
    <property type="match status" value="1"/>
</dbReference>
<dbReference type="SUPFAM" id="SSF46565">
    <property type="entry name" value="Chaperone J-domain"/>
    <property type="match status" value="1"/>
</dbReference>
<dbReference type="Proteomes" id="UP000008983">
    <property type="component" value="Unassembled WGS sequence"/>
</dbReference>
<dbReference type="PRINTS" id="PR00625">
    <property type="entry name" value="JDOMAIN"/>
</dbReference>
<evidence type="ECO:0000256" key="5">
    <source>
        <dbReference type="ARBA" id="ARBA00023186"/>
    </source>
</evidence>
<dbReference type="InterPro" id="IPR036410">
    <property type="entry name" value="HSP_DnaJ_Cys-rich_dom_sf"/>
</dbReference>
<dbReference type="eggNOG" id="KOG0715">
    <property type="taxonomic scope" value="Eukaryota"/>
</dbReference>
<evidence type="ECO:0000256" key="6">
    <source>
        <dbReference type="PROSITE-ProRule" id="PRU00546"/>
    </source>
</evidence>
<dbReference type="PANTHER" id="PTHR43096:SF52">
    <property type="entry name" value="DNAJ HOMOLOG 1, MITOCHONDRIAL-RELATED"/>
    <property type="match status" value="1"/>
</dbReference>
<dbReference type="Gene3D" id="2.10.230.10">
    <property type="entry name" value="Heat shock protein DnaJ, cysteine-rich domain"/>
    <property type="match status" value="1"/>
</dbReference>
<keyword evidence="1 6" id="KW-0479">Metal-binding</keyword>
<dbReference type="InterPro" id="IPR008971">
    <property type="entry name" value="HSP40/DnaJ_pept-bd"/>
</dbReference>
<dbReference type="GO" id="GO:0042026">
    <property type="term" value="P:protein refolding"/>
    <property type="evidence" value="ECO:0007669"/>
    <property type="project" value="TreeGrafter"/>
</dbReference>
<evidence type="ECO:0000256" key="3">
    <source>
        <dbReference type="ARBA" id="ARBA00022771"/>
    </source>
</evidence>
<dbReference type="InterPro" id="IPR036869">
    <property type="entry name" value="J_dom_sf"/>
</dbReference>
<dbReference type="CDD" id="cd10719">
    <property type="entry name" value="DnaJ_zf"/>
    <property type="match status" value="1"/>
</dbReference>
<keyword evidence="5" id="KW-0143">Chaperone</keyword>
<dbReference type="InterPro" id="IPR001305">
    <property type="entry name" value="HSP_DnaJ_Cys-rich_dom"/>
</dbReference>
<keyword evidence="11" id="KW-1185">Reference proteome</keyword>
<evidence type="ECO:0008006" key="12">
    <source>
        <dbReference type="Google" id="ProtNLM"/>
    </source>
</evidence>
<dbReference type="Gene3D" id="2.60.260.20">
    <property type="entry name" value="Urease metallochaperone UreE, N-terminal domain"/>
    <property type="match status" value="1"/>
</dbReference>
<dbReference type="Gene3D" id="1.10.287.110">
    <property type="entry name" value="DnaJ domain"/>
    <property type="match status" value="1"/>
</dbReference>
<dbReference type="GO" id="GO:0005737">
    <property type="term" value="C:cytoplasm"/>
    <property type="evidence" value="ECO:0007669"/>
    <property type="project" value="TreeGrafter"/>
</dbReference>
<evidence type="ECO:0000259" key="8">
    <source>
        <dbReference type="PROSITE" id="PS50076"/>
    </source>
</evidence>
<sequence length="301" mass="35010">MLIKSLYKYSSYNNKNLYQILQLPKTSTIQEIKSQYYKLVKKYHPDTNPSPQSKDIFSQIQNAYDILSDQSKRAIYDSCGYSNSYEDFQEQQQQQKSEKPKNRQQFYEETFQDFDAFFERKSKTRARPAKKGEDIQIQLHVDFLEIMQQTIQKQVQFQKKVLCYICKGTRAQTGTIPSKCYSCGGTGILLVKENHQMCEQICDQCEGFGKIVKNKCKTCLGTAFIQKTQDEKIIIPKGIKDKQVLRKEGSGNTGEQGGKNGDLFIQINIKEHPQLEIKQEQENEGKKQEDILKNKQEQQFQ</sequence>